<sequence>MAMTQKYGTNSAAIIAAIRSQGSGCVEECMSTEIDLIPGSPEDNDDFQFHALRSVTTLYDPVYIAALGHTSRGSFLNGFHQTSFLDNSFVESSPYRSQRRMRRRNSLAEALNNAIEFPQSGFASGFTLRAEPRA</sequence>
<dbReference type="EMBL" id="JAKKPZ010000164">
    <property type="protein sequence ID" value="KAI1699861.1"/>
    <property type="molecule type" value="Genomic_DNA"/>
</dbReference>
<evidence type="ECO:0000313" key="1">
    <source>
        <dbReference type="EMBL" id="KAI1699861.1"/>
    </source>
</evidence>
<evidence type="ECO:0000313" key="2">
    <source>
        <dbReference type="Proteomes" id="UP001201812"/>
    </source>
</evidence>
<dbReference type="AlphaFoldDB" id="A0AAD4MMC5"/>
<name>A0AAD4MMC5_9BILA</name>
<comment type="caution">
    <text evidence="1">The sequence shown here is derived from an EMBL/GenBank/DDBJ whole genome shotgun (WGS) entry which is preliminary data.</text>
</comment>
<keyword evidence="2" id="KW-1185">Reference proteome</keyword>
<reference evidence="1" key="1">
    <citation type="submission" date="2022-01" db="EMBL/GenBank/DDBJ databases">
        <title>Genome Sequence Resource for Two Populations of Ditylenchus destructor, the Migratory Endoparasitic Phytonematode.</title>
        <authorList>
            <person name="Zhang H."/>
            <person name="Lin R."/>
            <person name="Xie B."/>
        </authorList>
    </citation>
    <scope>NUCLEOTIDE SEQUENCE</scope>
    <source>
        <strain evidence="1">BazhouSP</strain>
    </source>
</reference>
<accession>A0AAD4MMC5</accession>
<dbReference type="Proteomes" id="UP001201812">
    <property type="component" value="Unassembled WGS sequence"/>
</dbReference>
<protein>
    <submittedName>
        <fullName evidence="1">Uncharacterized protein</fullName>
    </submittedName>
</protein>
<gene>
    <name evidence="1" type="ORF">DdX_17062</name>
</gene>
<organism evidence="1 2">
    <name type="scientific">Ditylenchus destructor</name>
    <dbReference type="NCBI Taxonomy" id="166010"/>
    <lineage>
        <taxon>Eukaryota</taxon>
        <taxon>Metazoa</taxon>
        <taxon>Ecdysozoa</taxon>
        <taxon>Nematoda</taxon>
        <taxon>Chromadorea</taxon>
        <taxon>Rhabditida</taxon>
        <taxon>Tylenchina</taxon>
        <taxon>Tylenchomorpha</taxon>
        <taxon>Sphaerularioidea</taxon>
        <taxon>Anguinidae</taxon>
        <taxon>Anguininae</taxon>
        <taxon>Ditylenchus</taxon>
    </lineage>
</organism>
<proteinExistence type="predicted"/>